<dbReference type="InterPro" id="IPR005804">
    <property type="entry name" value="FA_desaturase_dom"/>
</dbReference>
<keyword evidence="4" id="KW-1185">Reference proteome</keyword>
<organism evidence="3 4">
    <name type="scientific">Bacillus daqingensis</name>
    <dbReference type="NCBI Taxonomy" id="872396"/>
    <lineage>
        <taxon>Bacteria</taxon>
        <taxon>Bacillati</taxon>
        <taxon>Bacillota</taxon>
        <taxon>Bacilli</taxon>
        <taxon>Bacillales</taxon>
        <taxon>Bacillaceae</taxon>
        <taxon>Bacillus</taxon>
    </lineage>
</organism>
<evidence type="ECO:0000313" key="4">
    <source>
        <dbReference type="Proteomes" id="UP001595896"/>
    </source>
</evidence>
<dbReference type="PANTHER" id="PTHR19353:SF19">
    <property type="entry name" value="DELTA(5) FATTY ACID DESATURASE C-RELATED"/>
    <property type="match status" value="1"/>
</dbReference>
<evidence type="ECO:0000259" key="2">
    <source>
        <dbReference type="Pfam" id="PF00487"/>
    </source>
</evidence>
<dbReference type="InterPro" id="IPR012171">
    <property type="entry name" value="Fatty_acid_desaturase"/>
</dbReference>
<keyword evidence="1" id="KW-0812">Transmembrane</keyword>
<feature type="transmembrane region" description="Helical" evidence="1">
    <location>
        <begin position="30"/>
        <end position="52"/>
    </location>
</feature>
<dbReference type="Proteomes" id="UP001595896">
    <property type="component" value="Unassembled WGS sequence"/>
</dbReference>
<evidence type="ECO:0000256" key="1">
    <source>
        <dbReference type="SAM" id="Phobius"/>
    </source>
</evidence>
<feature type="transmembrane region" description="Helical" evidence="1">
    <location>
        <begin position="211"/>
        <end position="230"/>
    </location>
</feature>
<dbReference type="PANTHER" id="PTHR19353">
    <property type="entry name" value="FATTY ACID DESATURASE 2"/>
    <property type="match status" value="1"/>
</dbReference>
<dbReference type="RefSeq" id="WP_377908706.1">
    <property type="nucleotide sequence ID" value="NZ_JBHSGK010000004.1"/>
</dbReference>
<evidence type="ECO:0000313" key="3">
    <source>
        <dbReference type="EMBL" id="MFC4736048.1"/>
    </source>
</evidence>
<sequence>MRELHSFGWYAKQLKEHLPKKAFRPDPGKLLGGAAYLLITAAAMLSIVLLSLPLAVNLLLSLIIGMSFAAMGFLGHEILHGTIVRSPFLRNTLGGLFFWPLCTGPRLWRKWHNMSHHVHTQHEEKDPDTWLTEAAVHRNPMLRFIYRLPLSVRAFFEFATQTVMFSLHSLRMFKTYVSEFKATSAPALWLQLILPWATWISLLFIAGVTNWIYMFLIPLLIANGIVMAYISTNHRLNPQVEINDPLANSLTVTVPKWVDVIHFHFSHHTEHHLFPAVNSKYYPLVKQKIKEYWPHLYHEMPMSKALLALWKTPRPYFDGDNLIDPSRNEVYGTLGNGLLESESAKPAKKHAQ</sequence>
<name>A0ABV9NRK6_9BACI</name>
<dbReference type="EMBL" id="JBHSGK010000004">
    <property type="protein sequence ID" value="MFC4736048.1"/>
    <property type="molecule type" value="Genomic_DNA"/>
</dbReference>
<feature type="domain" description="Fatty acid desaturase" evidence="2">
    <location>
        <begin position="57"/>
        <end position="300"/>
    </location>
</feature>
<protein>
    <submittedName>
        <fullName evidence="3">Fatty acid desaturase family protein</fullName>
    </submittedName>
</protein>
<reference evidence="4" key="1">
    <citation type="journal article" date="2019" name="Int. J. Syst. Evol. Microbiol.">
        <title>The Global Catalogue of Microorganisms (GCM) 10K type strain sequencing project: providing services to taxonomists for standard genome sequencing and annotation.</title>
        <authorList>
            <consortium name="The Broad Institute Genomics Platform"/>
            <consortium name="The Broad Institute Genome Sequencing Center for Infectious Disease"/>
            <person name="Wu L."/>
            <person name="Ma J."/>
        </authorList>
    </citation>
    <scope>NUCLEOTIDE SEQUENCE [LARGE SCALE GENOMIC DNA]</scope>
    <source>
        <strain evidence="4">JCM 12165</strain>
    </source>
</reference>
<proteinExistence type="predicted"/>
<gene>
    <name evidence="3" type="ORF">ACFO4L_05555</name>
</gene>
<accession>A0ABV9NRK6</accession>
<dbReference type="CDD" id="cd03506">
    <property type="entry name" value="Delta6-FADS-like"/>
    <property type="match status" value="1"/>
</dbReference>
<feature type="transmembrane region" description="Helical" evidence="1">
    <location>
        <begin position="58"/>
        <end position="76"/>
    </location>
</feature>
<feature type="transmembrane region" description="Helical" evidence="1">
    <location>
        <begin position="187"/>
        <end position="205"/>
    </location>
</feature>
<keyword evidence="1" id="KW-0472">Membrane</keyword>
<dbReference type="Pfam" id="PF00487">
    <property type="entry name" value="FA_desaturase"/>
    <property type="match status" value="1"/>
</dbReference>
<keyword evidence="1" id="KW-1133">Transmembrane helix</keyword>
<comment type="caution">
    <text evidence="3">The sequence shown here is derived from an EMBL/GenBank/DDBJ whole genome shotgun (WGS) entry which is preliminary data.</text>
</comment>